<dbReference type="Proteomes" id="UP001548832">
    <property type="component" value="Unassembled WGS sequence"/>
</dbReference>
<gene>
    <name evidence="2" type="ORF">ABVQ20_12555</name>
</gene>
<feature type="chain" id="PRO_5045650428" evidence="1">
    <location>
        <begin position="31"/>
        <end position="166"/>
    </location>
</feature>
<name>A0ABV2DCQ6_9HYPH</name>
<dbReference type="EMBL" id="JBEWSZ010000001">
    <property type="protein sequence ID" value="MET2827806.1"/>
    <property type="molecule type" value="Genomic_DNA"/>
</dbReference>
<proteinExistence type="predicted"/>
<feature type="signal peptide" evidence="1">
    <location>
        <begin position="1"/>
        <end position="30"/>
    </location>
</feature>
<sequence>MKVCHRLGVGFAFVAVIAGASFSASGSAFAQAAKSCSCLAAMPVTGSAVGAITQVSGDVQMSQAGGYAPVKGEAPVYSGARIMTGAQASASLSVGANCALDVPANATVMVDPVEGGMCVSLNTPEATVVPAGSGPGLVPVLLGGGAVGGAAALILSLHDDDNSVSR</sequence>
<comment type="caution">
    <text evidence="2">The sequence shown here is derived from an EMBL/GenBank/DDBJ whole genome shotgun (WGS) entry which is preliminary data.</text>
</comment>
<evidence type="ECO:0000313" key="2">
    <source>
        <dbReference type="EMBL" id="MET2827806.1"/>
    </source>
</evidence>
<evidence type="ECO:0000256" key="1">
    <source>
        <dbReference type="SAM" id="SignalP"/>
    </source>
</evidence>
<reference evidence="2 3" key="1">
    <citation type="submission" date="2024-06" db="EMBL/GenBank/DDBJ databases">
        <authorList>
            <person name="Kim D.-U."/>
        </authorList>
    </citation>
    <scope>NUCLEOTIDE SEQUENCE [LARGE SCALE GENOMIC DNA]</scope>
    <source>
        <strain evidence="2 3">KACC15460</strain>
    </source>
</reference>
<protein>
    <submittedName>
        <fullName evidence="2">Uncharacterized protein</fullName>
    </submittedName>
</protein>
<organism evidence="2 3">
    <name type="scientific">Mesorhizobium shangrilense</name>
    <dbReference type="NCBI Taxonomy" id="460060"/>
    <lineage>
        <taxon>Bacteria</taxon>
        <taxon>Pseudomonadati</taxon>
        <taxon>Pseudomonadota</taxon>
        <taxon>Alphaproteobacteria</taxon>
        <taxon>Hyphomicrobiales</taxon>
        <taxon>Phyllobacteriaceae</taxon>
        <taxon>Mesorhizobium</taxon>
    </lineage>
</organism>
<evidence type="ECO:0000313" key="3">
    <source>
        <dbReference type="Proteomes" id="UP001548832"/>
    </source>
</evidence>
<keyword evidence="1" id="KW-0732">Signal</keyword>
<accession>A0ABV2DCQ6</accession>
<keyword evidence="3" id="KW-1185">Reference proteome</keyword>
<dbReference type="RefSeq" id="WP_354459815.1">
    <property type="nucleotide sequence ID" value="NZ_JBEWSZ010000001.1"/>
</dbReference>